<comment type="similarity">
    <text evidence="1">Belongs to the CapA family.</text>
</comment>
<dbReference type="SUPFAM" id="SSF56300">
    <property type="entry name" value="Metallo-dependent phosphatases"/>
    <property type="match status" value="1"/>
</dbReference>
<dbReference type="SMART" id="SM00854">
    <property type="entry name" value="PGA_cap"/>
    <property type="match status" value="1"/>
</dbReference>
<dbReference type="PANTHER" id="PTHR33393:SF11">
    <property type="entry name" value="POLYGLUTAMINE SYNTHESIS ACCESSORY PROTEIN RV0574C-RELATED"/>
    <property type="match status" value="1"/>
</dbReference>
<dbReference type="Pfam" id="PF09587">
    <property type="entry name" value="PGA_cap"/>
    <property type="match status" value="1"/>
</dbReference>
<organism evidence="4 5">
    <name type="scientific">Methanobacterium formicicum</name>
    <dbReference type="NCBI Taxonomy" id="2162"/>
    <lineage>
        <taxon>Archaea</taxon>
        <taxon>Methanobacteriati</taxon>
        <taxon>Methanobacteriota</taxon>
        <taxon>Methanomada group</taxon>
        <taxon>Methanobacteria</taxon>
        <taxon>Methanobacteriales</taxon>
        <taxon>Methanobacteriaceae</taxon>
        <taxon>Methanobacterium</taxon>
    </lineage>
</organism>
<dbReference type="Proteomes" id="UP000606900">
    <property type="component" value="Unassembled WGS sequence"/>
</dbReference>
<feature type="transmembrane region" description="Helical" evidence="2">
    <location>
        <begin position="322"/>
        <end position="344"/>
    </location>
</feature>
<comment type="caution">
    <text evidence="4">The sequence shown here is derived from an EMBL/GenBank/DDBJ whole genome shotgun (WGS) entry which is preliminary data.</text>
</comment>
<evidence type="ECO:0000313" key="4">
    <source>
        <dbReference type="EMBL" id="MBF4475245.1"/>
    </source>
</evidence>
<gene>
    <name evidence="4" type="ORF">ISP06_07235</name>
</gene>
<dbReference type="InterPro" id="IPR029052">
    <property type="entry name" value="Metallo-depent_PP-like"/>
</dbReference>
<reference evidence="4" key="1">
    <citation type="submission" date="2020-10" db="EMBL/GenBank/DDBJ databases">
        <title>Dehalococcoides mccartyi of a TCE/Cr reducing biochatode.</title>
        <authorList>
            <person name="Matturro B."/>
        </authorList>
    </citation>
    <scope>NUCLEOTIDE SEQUENCE</scope>
    <source>
        <strain evidence="4">Bin2</strain>
    </source>
</reference>
<feature type="domain" description="Capsule synthesis protein CapA" evidence="3">
    <location>
        <begin position="5"/>
        <end position="228"/>
    </location>
</feature>
<proteinExistence type="inferred from homology"/>
<dbReference type="Gene3D" id="3.60.21.10">
    <property type="match status" value="1"/>
</dbReference>
<keyword evidence="2" id="KW-0812">Transmembrane</keyword>
<dbReference type="RefSeq" id="WP_276699246.1">
    <property type="nucleotide sequence ID" value="NZ_JADIIL010000026.1"/>
</dbReference>
<sequence length="350" mass="40301">MDILKLVAVGDVYLKVQDHQDPFFNVHSIFKEKDILFGNLETPLVNKGQKSNKAVVLHSDPKNVEYLKNADFDVLNLANNHILDFGEEGFRSTIKVLRENNLKYLGSEYKKPGKVIFLEEKGIKFAFLGYTIGRLKTSKNVYVNKLKEQKILADINLIKDKCDFVIVSLHWGTENVFYPSPSQIKLAHKIIDNGADLILGHHPHVIQGIEEYNNGLIAYSLGNFQFDPKLSQSKFNKSLILSVEFDKNRLVGFDIDPVEINGDIPYLLSGQLKIDFINFISELTEPISKRTITTLWWFGEIGSEYLNSNMHSYMVRIKKYGFLHFLEFILWLCMPFCILCYIGIISRRIR</sequence>
<evidence type="ECO:0000259" key="3">
    <source>
        <dbReference type="SMART" id="SM00854"/>
    </source>
</evidence>
<dbReference type="AlphaFoldDB" id="A0A843AX32"/>
<keyword evidence="2" id="KW-1133">Transmembrane helix</keyword>
<dbReference type="InterPro" id="IPR019079">
    <property type="entry name" value="Capsule_synth_CapA"/>
</dbReference>
<protein>
    <submittedName>
        <fullName evidence="4">CapA family protein</fullName>
    </submittedName>
</protein>
<keyword evidence="2" id="KW-0472">Membrane</keyword>
<name>A0A843AX32_METFO</name>
<accession>A0A843AX32</accession>
<evidence type="ECO:0000256" key="1">
    <source>
        <dbReference type="ARBA" id="ARBA00005662"/>
    </source>
</evidence>
<dbReference type="EMBL" id="JADIIL010000026">
    <property type="protein sequence ID" value="MBF4475245.1"/>
    <property type="molecule type" value="Genomic_DNA"/>
</dbReference>
<dbReference type="InterPro" id="IPR052169">
    <property type="entry name" value="CW_Biosynth-Accessory"/>
</dbReference>
<dbReference type="PANTHER" id="PTHR33393">
    <property type="entry name" value="POLYGLUTAMINE SYNTHESIS ACCESSORY PROTEIN RV0574C-RELATED"/>
    <property type="match status" value="1"/>
</dbReference>
<dbReference type="CDD" id="cd07381">
    <property type="entry name" value="MPP_CapA"/>
    <property type="match status" value="1"/>
</dbReference>
<evidence type="ECO:0000313" key="5">
    <source>
        <dbReference type="Proteomes" id="UP000606900"/>
    </source>
</evidence>
<evidence type="ECO:0000256" key="2">
    <source>
        <dbReference type="SAM" id="Phobius"/>
    </source>
</evidence>